<dbReference type="PANTHER" id="PTHR44169">
    <property type="entry name" value="NADPH-DEPENDENT 1-ACYLDIHYDROXYACETONE PHOSPHATE REDUCTASE"/>
    <property type="match status" value="1"/>
</dbReference>
<dbReference type="EMBL" id="JAAGAX010000013">
    <property type="protein sequence ID" value="KAF2295627.1"/>
    <property type="molecule type" value="Genomic_DNA"/>
</dbReference>
<reference evidence="3 4" key="1">
    <citation type="journal article" date="2020" name="Mol. Plant">
        <title>The Chromosome-Based Rubber Tree Genome Provides New Insights into Spurge Genome Evolution and Rubber Biosynthesis.</title>
        <authorList>
            <person name="Liu J."/>
            <person name="Shi C."/>
            <person name="Shi C.C."/>
            <person name="Li W."/>
            <person name="Zhang Q.J."/>
            <person name="Zhang Y."/>
            <person name="Li K."/>
            <person name="Lu H.F."/>
            <person name="Shi C."/>
            <person name="Zhu S.T."/>
            <person name="Xiao Z.Y."/>
            <person name="Nan H."/>
            <person name="Yue Y."/>
            <person name="Zhu X.G."/>
            <person name="Wu Y."/>
            <person name="Hong X.N."/>
            <person name="Fan G.Y."/>
            <person name="Tong Y."/>
            <person name="Zhang D."/>
            <person name="Mao C.L."/>
            <person name="Liu Y.L."/>
            <person name="Hao S.J."/>
            <person name="Liu W.Q."/>
            <person name="Lv M.Q."/>
            <person name="Zhang H.B."/>
            <person name="Liu Y."/>
            <person name="Hu-Tang G.R."/>
            <person name="Wang J.P."/>
            <person name="Wang J.H."/>
            <person name="Sun Y.H."/>
            <person name="Ni S.B."/>
            <person name="Chen W.B."/>
            <person name="Zhang X.C."/>
            <person name="Jiao Y.N."/>
            <person name="Eichler E.E."/>
            <person name="Li G.H."/>
            <person name="Liu X."/>
            <person name="Gao L.Z."/>
        </authorList>
    </citation>
    <scope>NUCLEOTIDE SEQUENCE [LARGE SCALE GENOMIC DNA]</scope>
    <source>
        <strain evidence="4">cv. GT1</strain>
        <tissue evidence="3">Leaf</tissue>
    </source>
</reference>
<evidence type="ECO:0000313" key="3">
    <source>
        <dbReference type="EMBL" id="KAF2295627.1"/>
    </source>
</evidence>
<keyword evidence="4" id="KW-1185">Reference proteome</keyword>
<evidence type="ECO:0000256" key="2">
    <source>
        <dbReference type="ARBA" id="ARBA00023002"/>
    </source>
</evidence>
<dbReference type="SUPFAM" id="SSF51735">
    <property type="entry name" value="NAD(P)-binding Rossmann-fold domains"/>
    <property type="match status" value="1"/>
</dbReference>
<dbReference type="GO" id="GO:0005783">
    <property type="term" value="C:endoplasmic reticulum"/>
    <property type="evidence" value="ECO:0007669"/>
    <property type="project" value="TreeGrafter"/>
</dbReference>
<dbReference type="Gene3D" id="3.40.50.720">
    <property type="entry name" value="NAD(P)-binding Rossmann-like Domain"/>
    <property type="match status" value="1"/>
</dbReference>
<dbReference type="GO" id="GO:0016491">
    <property type="term" value="F:oxidoreductase activity"/>
    <property type="evidence" value="ECO:0007669"/>
    <property type="project" value="UniProtKB-KW"/>
</dbReference>
<comment type="similarity">
    <text evidence="1">Belongs to the short-chain dehydrogenases/reductases (SDR) family.</text>
</comment>
<accession>A0A6A6L4Q5</accession>
<comment type="caution">
    <text evidence="3">The sequence shown here is derived from an EMBL/GenBank/DDBJ whole genome shotgun (WGS) entry which is preliminary data.</text>
</comment>
<protein>
    <submittedName>
        <fullName evidence="3">Uncharacterized protein</fullName>
    </submittedName>
</protein>
<name>A0A6A6L4Q5_HEVBR</name>
<sequence>MSNTLRVELRPFGINVVQVVPGAIRSNLGRATSETLENYDWKLYEDFKEAIVERARASQAAKATNATVFARHVATKVLSRKPPKQIIFGHITELLDYSIGHGICRL</sequence>
<dbReference type="PANTHER" id="PTHR44169:SF5">
    <property type="entry name" value="ENOYL-(ACYL CARRIER) REDUCTASE"/>
    <property type="match status" value="1"/>
</dbReference>
<dbReference type="InterPro" id="IPR036291">
    <property type="entry name" value="NAD(P)-bd_dom_sf"/>
</dbReference>
<organism evidence="3 4">
    <name type="scientific">Hevea brasiliensis</name>
    <name type="common">Para rubber tree</name>
    <name type="synonym">Siphonia brasiliensis</name>
    <dbReference type="NCBI Taxonomy" id="3981"/>
    <lineage>
        <taxon>Eukaryota</taxon>
        <taxon>Viridiplantae</taxon>
        <taxon>Streptophyta</taxon>
        <taxon>Embryophyta</taxon>
        <taxon>Tracheophyta</taxon>
        <taxon>Spermatophyta</taxon>
        <taxon>Magnoliopsida</taxon>
        <taxon>eudicotyledons</taxon>
        <taxon>Gunneridae</taxon>
        <taxon>Pentapetalae</taxon>
        <taxon>rosids</taxon>
        <taxon>fabids</taxon>
        <taxon>Malpighiales</taxon>
        <taxon>Euphorbiaceae</taxon>
        <taxon>Crotonoideae</taxon>
        <taxon>Micrandreae</taxon>
        <taxon>Hevea</taxon>
    </lineage>
</organism>
<dbReference type="AlphaFoldDB" id="A0A6A6L4Q5"/>
<evidence type="ECO:0000313" key="4">
    <source>
        <dbReference type="Proteomes" id="UP000467840"/>
    </source>
</evidence>
<keyword evidence="2" id="KW-0560">Oxidoreductase</keyword>
<evidence type="ECO:0000256" key="1">
    <source>
        <dbReference type="ARBA" id="ARBA00006484"/>
    </source>
</evidence>
<dbReference type="Proteomes" id="UP000467840">
    <property type="component" value="Chromosome 7"/>
</dbReference>
<proteinExistence type="inferred from homology"/>
<gene>
    <name evidence="3" type="ORF">GH714_033344</name>
</gene>